<dbReference type="OrthoDB" id="3235083at2759"/>
<dbReference type="VEuPathDB" id="FungiDB:BO82DRAFT_359369"/>
<protein>
    <submittedName>
        <fullName evidence="1">Uncharacterized protein</fullName>
    </submittedName>
</protein>
<dbReference type="STRING" id="1448315.A0A319CL91"/>
<dbReference type="AlphaFoldDB" id="A0A319CL91"/>
<dbReference type="EMBL" id="KZ821765">
    <property type="protein sequence ID" value="PYH76178.1"/>
    <property type="molecule type" value="Genomic_DNA"/>
</dbReference>
<evidence type="ECO:0000313" key="2">
    <source>
        <dbReference type="Proteomes" id="UP000248340"/>
    </source>
</evidence>
<name>A0A319CL91_9EURO</name>
<evidence type="ECO:0000313" key="1">
    <source>
        <dbReference type="EMBL" id="PYH76178.1"/>
    </source>
</evidence>
<accession>A0A319CL91</accession>
<organism evidence="1 2">
    <name type="scientific">Aspergillus uvarum CBS 121591</name>
    <dbReference type="NCBI Taxonomy" id="1448315"/>
    <lineage>
        <taxon>Eukaryota</taxon>
        <taxon>Fungi</taxon>
        <taxon>Dikarya</taxon>
        <taxon>Ascomycota</taxon>
        <taxon>Pezizomycotina</taxon>
        <taxon>Eurotiomycetes</taxon>
        <taxon>Eurotiomycetidae</taxon>
        <taxon>Eurotiales</taxon>
        <taxon>Aspergillaceae</taxon>
        <taxon>Aspergillus</taxon>
        <taxon>Aspergillus subgen. Circumdati</taxon>
    </lineage>
</organism>
<dbReference type="Proteomes" id="UP000248340">
    <property type="component" value="Unassembled WGS sequence"/>
</dbReference>
<gene>
    <name evidence="1" type="ORF">BO82DRAFT_359369</name>
</gene>
<dbReference type="GeneID" id="37139299"/>
<dbReference type="RefSeq" id="XP_025486378.1">
    <property type="nucleotide sequence ID" value="XM_025636558.1"/>
</dbReference>
<keyword evidence="2" id="KW-1185">Reference proteome</keyword>
<proteinExistence type="predicted"/>
<reference evidence="1 2" key="1">
    <citation type="submission" date="2016-12" db="EMBL/GenBank/DDBJ databases">
        <title>The genomes of Aspergillus section Nigri reveals drivers in fungal speciation.</title>
        <authorList>
            <consortium name="DOE Joint Genome Institute"/>
            <person name="Vesth T.C."/>
            <person name="Nybo J."/>
            <person name="Theobald S."/>
            <person name="Brandl J."/>
            <person name="Frisvad J.C."/>
            <person name="Nielsen K.F."/>
            <person name="Lyhne E.K."/>
            <person name="Kogle M.E."/>
            <person name="Kuo A."/>
            <person name="Riley R."/>
            <person name="Clum A."/>
            <person name="Nolan M."/>
            <person name="Lipzen A."/>
            <person name="Salamov A."/>
            <person name="Henrissat B."/>
            <person name="Wiebenga A."/>
            <person name="De Vries R.P."/>
            <person name="Grigoriev I.V."/>
            <person name="Mortensen U.H."/>
            <person name="Andersen M.R."/>
            <person name="Baker S.E."/>
        </authorList>
    </citation>
    <scope>NUCLEOTIDE SEQUENCE [LARGE SCALE GENOMIC DNA]</scope>
    <source>
        <strain evidence="1 2">CBS 121591</strain>
    </source>
</reference>
<sequence>MIIVKKDSDVMTNYVATKSVPAGEAFDVFNDIQQRPAVFALGENRVLNLIISTHHEPTKIDSAHNSALSP</sequence>